<comment type="caution">
    <text evidence="7">The sequence shown here is derived from an EMBL/GenBank/DDBJ whole genome shotgun (WGS) entry which is preliminary data.</text>
</comment>
<feature type="binding site" evidence="6">
    <location>
        <position position="140"/>
    </location>
    <ligand>
        <name>Fe cation</name>
        <dbReference type="ChEBI" id="CHEBI:24875"/>
    </ligand>
</feature>
<dbReference type="NCBIfam" id="NF001159">
    <property type="entry name" value="PRK00150.1-3"/>
    <property type="match status" value="1"/>
</dbReference>
<name>A0A967F197_9PROT</name>
<accession>A0A967F197</accession>
<dbReference type="InterPro" id="IPR023635">
    <property type="entry name" value="Peptide_deformylase"/>
</dbReference>
<dbReference type="EMBL" id="JAAQPH010000020">
    <property type="protein sequence ID" value="NIA71291.1"/>
    <property type="molecule type" value="Genomic_DNA"/>
</dbReference>
<evidence type="ECO:0000256" key="3">
    <source>
        <dbReference type="ARBA" id="ARBA00022801"/>
    </source>
</evidence>
<evidence type="ECO:0000256" key="2">
    <source>
        <dbReference type="ARBA" id="ARBA00022723"/>
    </source>
</evidence>
<dbReference type="FunFam" id="3.90.45.10:FF:000005">
    <property type="entry name" value="Peptide deformylase"/>
    <property type="match status" value="1"/>
</dbReference>
<comment type="function">
    <text evidence="6">Removes the formyl group from the N-terminal Met of newly synthesized proteins. Requires at least a dipeptide for an efficient rate of reaction. N-terminal L-methionine is a prerequisite for activity but the enzyme has broad specificity at other positions.</text>
</comment>
<reference evidence="7" key="1">
    <citation type="submission" date="2020-03" db="EMBL/GenBank/DDBJ databases">
        <title>Genome of Pelagibius litoralis DSM 21314T.</title>
        <authorList>
            <person name="Wang G."/>
        </authorList>
    </citation>
    <scope>NUCLEOTIDE SEQUENCE</scope>
    <source>
        <strain evidence="7">DSM 21314</strain>
    </source>
</reference>
<dbReference type="InterPro" id="IPR036821">
    <property type="entry name" value="Peptide_deformylase_sf"/>
</dbReference>
<dbReference type="Proteomes" id="UP000761264">
    <property type="component" value="Unassembled WGS sequence"/>
</dbReference>
<evidence type="ECO:0000313" key="8">
    <source>
        <dbReference type="Proteomes" id="UP000761264"/>
    </source>
</evidence>
<dbReference type="Pfam" id="PF01327">
    <property type="entry name" value="Pep_deformylase"/>
    <property type="match status" value="1"/>
</dbReference>
<dbReference type="PANTHER" id="PTHR10458:SF22">
    <property type="entry name" value="PEPTIDE DEFORMYLASE"/>
    <property type="match status" value="1"/>
</dbReference>
<comment type="catalytic activity">
    <reaction evidence="6">
        <text>N-terminal N-formyl-L-methionyl-[peptide] + H2O = N-terminal L-methionyl-[peptide] + formate</text>
        <dbReference type="Rhea" id="RHEA:24420"/>
        <dbReference type="Rhea" id="RHEA-COMP:10639"/>
        <dbReference type="Rhea" id="RHEA-COMP:10640"/>
        <dbReference type="ChEBI" id="CHEBI:15377"/>
        <dbReference type="ChEBI" id="CHEBI:15740"/>
        <dbReference type="ChEBI" id="CHEBI:49298"/>
        <dbReference type="ChEBI" id="CHEBI:64731"/>
        <dbReference type="EC" id="3.5.1.88"/>
    </reaction>
</comment>
<evidence type="ECO:0000313" key="7">
    <source>
        <dbReference type="EMBL" id="NIA71291.1"/>
    </source>
</evidence>
<dbReference type="SUPFAM" id="SSF56420">
    <property type="entry name" value="Peptide deformylase"/>
    <property type="match status" value="1"/>
</dbReference>
<comment type="cofactor">
    <cofactor evidence="6">
        <name>Fe(2+)</name>
        <dbReference type="ChEBI" id="CHEBI:29033"/>
    </cofactor>
    <text evidence="6">Binds 1 Fe(2+) ion.</text>
</comment>
<comment type="similarity">
    <text evidence="1 6">Belongs to the polypeptide deformylase family.</text>
</comment>
<dbReference type="PRINTS" id="PR01576">
    <property type="entry name" value="PDEFORMYLASE"/>
</dbReference>
<organism evidence="7 8">
    <name type="scientific">Pelagibius litoralis</name>
    <dbReference type="NCBI Taxonomy" id="374515"/>
    <lineage>
        <taxon>Bacteria</taxon>
        <taxon>Pseudomonadati</taxon>
        <taxon>Pseudomonadota</taxon>
        <taxon>Alphaproteobacteria</taxon>
        <taxon>Rhodospirillales</taxon>
        <taxon>Rhodovibrionaceae</taxon>
        <taxon>Pelagibius</taxon>
    </lineage>
</organism>
<keyword evidence="5 6" id="KW-0408">Iron</keyword>
<keyword evidence="2 6" id="KW-0479">Metal-binding</keyword>
<dbReference type="EC" id="3.5.1.88" evidence="6"/>
<dbReference type="CDD" id="cd00487">
    <property type="entry name" value="Pep_deformylase"/>
    <property type="match status" value="1"/>
</dbReference>
<evidence type="ECO:0000256" key="1">
    <source>
        <dbReference type="ARBA" id="ARBA00010759"/>
    </source>
</evidence>
<keyword evidence="4 6" id="KW-0648">Protein biosynthesis</keyword>
<evidence type="ECO:0000256" key="4">
    <source>
        <dbReference type="ARBA" id="ARBA00022917"/>
    </source>
</evidence>
<keyword evidence="8" id="KW-1185">Reference proteome</keyword>
<dbReference type="PIRSF" id="PIRSF004749">
    <property type="entry name" value="Pep_def"/>
    <property type="match status" value="1"/>
</dbReference>
<dbReference type="GO" id="GO:0006412">
    <property type="term" value="P:translation"/>
    <property type="evidence" value="ECO:0007669"/>
    <property type="project" value="UniProtKB-UniRule"/>
</dbReference>
<feature type="binding site" evidence="6">
    <location>
        <position position="94"/>
    </location>
    <ligand>
        <name>Fe cation</name>
        <dbReference type="ChEBI" id="CHEBI:24875"/>
    </ligand>
</feature>
<dbReference type="Gene3D" id="3.90.45.10">
    <property type="entry name" value="Peptide deformylase"/>
    <property type="match status" value="1"/>
</dbReference>
<dbReference type="NCBIfam" id="TIGR00079">
    <property type="entry name" value="pept_deformyl"/>
    <property type="match status" value="1"/>
</dbReference>
<dbReference type="GO" id="GO:0046872">
    <property type="term" value="F:metal ion binding"/>
    <property type="evidence" value="ECO:0007669"/>
    <property type="project" value="UniProtKB-KW"/>
</dbReference>
<evidence type="ECO:0000256" key="5">
    <source>
        <dbReference type="ARBA" id="ARBA00023004"/>
    </source>
</evidence>
<dbReference type="PANTHER" id="PTHR10458">
    <property type="entry name" value="PEPTIDE DEFORMYLASE"/>
    <property type="match status" value="1"/>
</dbReference>
<evidence type="ECO:0000256" key="6">
    <source>
        <dbReference type="HAMAP-Rule" id="MF_00163"/>
    </source>
</evidence>
<feature type="active site" evidence="6">
    <location>
        <position position="137"/>
    </location>
</feature>
<proteinExistence type="inferred from homology"/>
<feature type="binding site" evidence="6">
    <location>
        <position position="136"/>
    </location>
    <ligand>
        <name>Fe cation</name>
        <dbReference type="ChEBI" id="CHEBI:24875"/>
    </ligand>
</feature>
<dbReference type="HAMAP" id="MF_00163">
    <property type="entry name" value="Pep_deformylase"/>
    <property type="match status" value="1"/>
</dbReference>
<dbReference type="AlphaFoldDB" id="A0A967F197"/>
<gene>
    <name evidence="6" type="primary">def</name>
    <name evidence="7" type="ORF">HBA54_22070</name>
</gene>
<sequence length="178" mass="19893">MALLPIITAPDPVLKKVCEPVDRVDDALRQLMDDMLKTMYNAPGIGLAAPQVGVLKRVIVVDISPDDQPRAPLYMANPELTWVSDEDATYEEGCLSLPEHYGDVVRPAGIKLRYLDRENEIREMEADGLLATCIQHEMDHLEGILFVDHMTALKRNMILRKLLKAKKADKPLASYATA</sequence>
<protein>
    <recommendedName>
        <fullName evidence="6">Peptide deformylase</fullName>
        <shortName evidence="6">PDF</shortName>
        <ecNumber evidence="6">3.5.1.88</ecNumber>
    </recommendedName>
    <alternativeName>
        <fullName evidence="6">Polypeptide deformylase</fullName>
    </alternativeName>
</protein>
<dbReference type="RefSeq" id="WP_167228770.1">
    <property type="nucleotide sequence ID" value="NZ_JAAQPH010000020.1"/>
</dbReference>
<dbReference type="GO" id="GO:0042586">
    <property type="term" value="F:peptide deformylase activity"/>
    <property type="evidence" value="ECO:0007669"/>
    <property type="project" value="UniProtKB-UniRule"/>
</dbReference>
<keyword evidence="3 6" id="KW-0378">Hydrolase</keyword>